<dbReference type="OrthoDB" id="9929990at2"/>
<feature type="compositionally biased region" description="Acidic residues" evidence="1">
    <location>
        <begin position="96"/>
        <end position="106"/>
    </location>
</feature>
<dbReference type="AlphaFoldDB" id="A0A1X7MWH1"/>
<dbReference type="RefSeq" id="WP_085474783.1">
    <property type="nucleotide sequence ID" value="NZ_FXBM01000001.1"/>
</dbReference>
<evidence type="ECO:0008006" key="4">
    <source>
        <dbReference type="Google" id="ProtNLM"/>
    </source>
</evidence>
<evidence type="ECO:0000256" key="1">
    <source>
        <dbReference type="SAM" id="MobiDB-lite"/>
    </source>
</evidence>
<feature type="region of interest" description="Disordered" evidence="1">
    <location>
        <begin position="1"/>
        <end position="106"/>
    </location>
</feature>
<evidence type="ECO:0000313" key="3">
    <source>
        <dbReference type="Proteomes" id="UP000193711"/>
    </source>
</evidence>
<reference evidence="3" key="1">
    <citation type="submission" date="2017-04" db="EMBL/GenBank/DDBJ databases">
        <authorList>
            <person name="Varghese N."/>
            <person name="Submissions S."/>
        </authorList>
    </citation>
    <scope>NUCLEOTIDE SEQUENCE [LARGE SCALE GENOMIC DNA]</scope>
    <source>
        <strain evidence="3">VKM Ac-2121</strain>
    </source>
</reference>
<evidence type="ECO:0000313" key="2">
    <source>
        <dbReference type="EMBL" id="SMH28734.1"/>
    </source>
</evidence>
<sequence length="106" mass="11388">MAHDDETGRNDQAGAYDQAGDNDQAAETDQAARRGRHLADEANTTETPDGEYTSTDGVSHTAGDEQGSYVDTSEHEEDTSVEGSYVDTEAAHADSDVEGEYTDRDE</sequence>
<organism evidence="2 3">
    <name type="scientific">Rathayibacter oskolensis</name>
    <dbReference type="NCBI Taxonomy" id="1891671"/>
    <lineage>
        <taxon>Bacteria</taxon>
        <taxon>Bacillati</taxon>
        <taxon>Actinomycetota</taxon>
        <taxon>Actinomycetes</taxon>
        <taxon>Micrococcales</taxon>
        <taxon>Microbacteriaceae</taxon>
        <taxon>Rathayibacter</taxon>
    </lineage>
</organism>
<keyword evidence="3" id="KW-1185">Reference proteome</keyword>
<accession>A0A1X7MWH1</accession>
<feature type="compositionally biased region" description="Polar residues" evidence="1">
    <location>
        <begin position="42"/>
        <end position="58"/>
    </location>
</feature>
<dbReference type="Proteomes" id="UP000193711">
    <property type="component" value="Unassembled WGS sequence"/>
</dbReference>
<protein>
    <recommendedName>
        <fullName evidence="4">DUF5709 domain-containing protein</fullName>
    </recommendedName>
</protein>
<proteinExistence type="predicted"/>
<gene>
    <name evidence="2" type="ORF">SAMN06295885_0230</name>
</gene>
<name>A0A1X7MWH1_9MICO</name>
<dbReference type="EMBL" id="FXBM01000001">
    <property type="protein sequence ID" value="SMH28734.1"/>
    <property type="molecule type" value="Genomic_DNA"/>
</dbReference>